<dbReference type="GeneID" id="5003225"/>
<gene>
    <name evidence="2" type="ORF">OSTLU_33144</name>
</gene>
<protein>
    <submittedName>
        <fullName evidence="2">Uncharacterized protein</fullName>
    </submittedName>
</protein>
<dbReference type="Proteomes" id="UP000001568">
    <property type="component" value="Chromosome 8"/>
</dbReference>
<feature type="region of interest" description="Disordered" evidence="1">
    <location>
        <begin position="100"/>
        <end position="119"/>
    </location>
</feature>
<dbReference type="AlphaFoldDB" id="A4S1L8"/>
<proteinExistence type="predicted"/>
<dbReference type="RefSeq" id="XP_001419387.1">
    <property type="nucleotide sequence ID" value="XM_001419350.1"/>
</dbReference>
<organism evidence="2 3">
    <name type="scientific">Ostreococcus lucimarinus (strain CCE9901)</name>
    <dbReference type="NCBI Taxonomy" id="436017"/>
    <lineage>
        <taxon>Eukaryota</taxon>
        <taxon>Viridiplantae</taxon>
        <taxon>Chlorophyta</taxon>
        <taxon>Mamiellophyceae</taxon>
        <taxon>Mamiellales</taxon>
        <taxon>Bathycoccaceae</taxon>
        <taxon>Ostreococcus</taxon>
    </lineage>
</organism>
<sequence length="119" mass="13184">MAPHDTEAQITTPKEPLPPPPTSAAMTLEQYRAYVASQSHTKGTVHATPPEEKAEQEDKKKHGWWPCQSYKCAGKQLNPKAVEKCEACGALRRLDSGGQAFTASTSAAQHRWNTEVRRR</sequence>
<dbReference type="Gramene" id="ABO97680">
    <property type="protein sequence ID" value="ABO97680"/>
    <property type="gene ID" value="OSTLU_33144"/>
</dbReference>
<evidence type="ECO:0000313" key="3">
    <source>
        <dbReference type="Proteomes" id="UP000001568"/>
    </source>
</evidence>
<dbReference type="eggNOG" id="ENOG502T1VG">
    <property type="taxonomic scope" value="Eukaryota"/>
</dbReference>
<accession>A4S1L8</accession>
<dbReference type="OrthoDB" id="498789at2759"/>
<reference evidence="2 3" key="1">
    <citation type="journal article" date="2007" name="Proc. Natl. Acad. Sci. U.S.A.">
        <title>The tiny eukaryote Ostreococcus provides genomic insights into the paradox of plankton speciation.</title>
        <authorList>
            <person name="Palenik B."/>
            <person name="Grimwood J."/>
            <person name="Aerts A."/>
            <person name="Rouze P."/>
            <person name="Salamov A."/>
            <person name="Putnam N."/>
            <person name="Dupont C."/>
            <person name="Jorgensen R."/>
            <person name="Derelle E."/>
            <person name="Rombauts S."/>
            <person name="Zhou K."/>
            <person name="Otillar R."/>
            <person name="Merchant S.S."/>
            <person name="Podell S."/>
            <person name="Gaasterland T."/>
            <person name="Napoli C."/>
            <person name="Gendler K."/>
            <person name="Manuell A."/>
            <person name="Tai V."/>
            <person name="Vallon O."/>
            <person name="Piganeau G."/>
            <person name="Jancek S."/>
            <person name="Heijde M."/>
            <person name="Jabbari K."/>
            <person name="Bowler C."/>
            <person name="Lohr M."/>
            <person name="Robbens S."/>
            <person name="Werner G."/>
            <person name="Dubchak I."/>
            <person name="Pazour G.J."/>
            <person name="Ren Q."/>
            <person name="Paulsen I."/>
            <person name="Delwiche C."/>
            <person name="Schmutz J."/>
            <person name="Rokhsar D."/>
            <person name="Van de Peer Y."/>
            <person name="Moreau H."/>
            <person name="Grigoriev I.V."/>
        </authorList>
    </citation>
    <scope>NUCLEOTIDE SEQUENCE [LARGE SCALE GENOMIC DNA]</scope>
    <source>
        <strain evidence="2 3">CCE9901</strain>
    </source>
</reference>
<feature type="region of interest" description="Disordered" evidence="1">
    <location>
        <begin position="1"/>
        <end position="24"/>
    </location>
</feature>
<dbReference type="EMBL" id="CP000588">
    <property type="protein sequence ID" value="ABO97680.1"/>
    <property type="molecule type" value="Genomic_DNA"/>
</dbReference>
<evidence type="ECO:0000313" key="2">
    <source>
        <dbReference type="EMBL" id="ABO97680.1"/>
    </source>
</evidence>
<feature type="compositionally biased region" description="Basic and acidic residues" evidence="1">
    <location>
        <begin position="49"/>
        <end position="60"/>
    </location>
</feature>
<evidence type="ECO:0000256" key="1">
    <source>
        <dbReference type="SAM" id="MobiDB-lite"/>
    </source>
</evidence>
<keyword evidence="3" id="KW-1185">Reference proteome</keyword>
<dbReference type="KEGG" id="olu:OSTLU_33144"/>
<dbReference type="HOGENOM" id="CLU_2065427_0_0_1"/>
<name>A4S1L8_OSTLU</name>
<feature type="region of interest" description="Disordered" evidence="1">
    <location>
        <begin position="36"/>
        <end position="60"/>
    </location>
</feature>